<sequence length="214" mass="24281">MLRQHNVLFLLYQGHILLFCQYLSFRVLKHTVDIVAKNGDQWVKVISRSAKGICMDWLTGSSRNIFEQADTYLNMAALFQKNFCPPEIVFEFVAGVPDAMASKLRSLGVVVIGDEIPIDTITRVPEDFMEMLMSDVEENGRVPLNGTEPSQPPPINLDVSAVFVLISNMTHENGTNHEFDSVLLSQQAEMERKNPARKQLLSQIEGWYFFILCL</sequence>
<evidence type="ECO:0000313" key="4">
    <source>
        <dbReference type="EMBL" id="KAK5977880.1"/>
    </source>
</evidence>
<dbReference type="InterPro" id="IPR010733">
    <property type="entry name" value="DUF1308"/>
</dbReference>
<dbReference type="InterPro" id="IPR041076">
    <property type="entry name" value="DUF5614"/>
</dbReference>
<dbReference type="EMBL" id="WIXE01010097">
    <property type="protein sequence ID" value="KAK5977880.1"/>
    <property type="molecule type" value="Genomic_DNA"/>
</dbReference>
<dbReference type="PANTHER" id="PTHR13379">
    <property type="entry name" value="UNCHARACTERIZED DUF1308"/>
    <property type="match status" value="1"/>
</dbReference>
<protein>
    <submittedName>
        <fullName evidence="4">Uncharacterized protein</fullName>
    </submittedName>
</protein>
<comment type="caution">
    <text evidence="4">The sequence shown here is derived from an EMBL/GenBank/DDBJ whole genome shotgun (WGS) entry which is preliminary data.</text>
</comment>
<evidence type="ECO:0000259" key="2">
    <source>
        <dbReference type="Pfam" id="PF07000"/>
    </source>
</evidence>
<dbReference type="Pfam" id="PF07000">
    <property type="entry name" value="DUF1308"/>
    <property type="match status" value="1"/>
</dbReference>
<proteinExistence type="inferred from homology"/>
<evidence type="ECO:0000313" key="5">
    <source>
        <dbReference type="Proteomes" id="UP001331761"/>
    </source>
</evidence>
<gene>
    <name evidence="4" type="ORF">GCK32_017455</name>
</gene>
<feature type="domain" description="DUF1308" evidence="2">
    <location>
        <begin position="155"/>
        <end position="207"/>
    </location>
</feature>
<accession>A0AAN8FEG3</accession>
<name>A0AAN8FEG3_TRICO</name>
<dbReference type="Pfam" id="PF18474">
    <property type="entry name" value="DUF5614"/>
    <property type="match status" value="1"/>
</dbReference>
<evidence type="ECO:0000259" key="3">
    <source>
        <dbReference type="Pfam" id="PF18474"/>
    </source>
</evidence>
<feature type="domain" description="DUF5614" evidence="3">
    <location>
        <begin position="31"/>
        <end position="134"/>
    </location>
</feature>
<keyword evidence="5" id="KW-1185">Reference proteome</keyword>
<reference evidence="4 5" key="1">
    <citation type="submission" date="2019-10" db="EMBL/GenBank/DDBJ databases">
        <title>Assembly and Annotation for the nematode Trichostrongylus colubriformis.</title>
        <authorList>
            <person name="Martin J."/>
        </authorList>
    </citation>
    <scope>NUCLEOTIDE SEQUENCE [LARGE SCALE GENOMIC DNA]</scope>
    <source>
        <strain evidence="4">G859</strain>
        <tissue evidence="4">Whole worm</tissue>
    </source>
</reference>
<dbReference type="PANTHER" id="PTHR13379:SF0">
    <property type="entry name" value="UPF0415 PROTEIN C7ORF25"/>
    <property type="match status" value="1"/>
</dbReference>
<organism evidence="4 5">
    <name type="scientific">Trichostrongylus colubriformis</name>
    <name type="common">Black scour worm</name>
    <dbReference type="NCBI Taxonomy" id="6319"/>
    <lineage>
        <taxon>Eukaryota</taxon>
        <taxon>Metazoa</taxon>
        <taxon>Ecdysozoa</taxon>
        <taxon>Nematoda</taxon>
        <taxon>Chromadorea</taxon>
        <taxon>Rhabditida</taxon>
        <taxon>Rhabditina</taxon>
        <taxon>Rhabditomorpha</taxon>
        <taxon>Strongyloidea</taxon>
        <taxon>Trichostrongylidae</taxon>
        <taxon>Trichostrongylus</taxon>
    </lineage>
</organism>
<comment type="similarity">
    <text evidence="1">Belongs to the UPF0415 family.</text>
</comment>
<dbReference type="Proteomes" id="UP001331761">
    <property type="component" value="Unassembled WGS sequence"/>
</dbReference>
<evidence type="ECO:0000256" key="1">
    <source>
        <dbReference type="ARBA" id="ARBA00006588"/>
    </source>
</evidence>
<dbReference type="AlphaFoldDB" id="A0AAN8FEG3"/>
<feature type="non-terminal residue" evidence="4">
    <location>
        <position position="214"/>
    </location>
</feature>